<gene>
    <name evidence="1" type="ORF">CRV2_00019003</name>
</gene>
<proteinExistence type="predicted"/>
<protein>
    <submittedName>
        <fullName evidence="1">Uncharacterized protein</fullName>
    </submittedName>
</protein>
<dbReference type="Proteomes" id="UP000836387">
    <property type="component" value="Unassembled WGS sequence"/>
</dbReference>
<comment type="caution">
    <text evidence="1">The sequence shown here is derived from an EMBL/GenBank/DDBJ whole genome shotgun (WGS) entry which is preliminary data.</text>
</comment>
<reference evidence="1" key="1">
    <citation type="submission" date="2020-04" db="EMBL/GenBank/DDBJ databases">
        <authorList>
            <person name="Broberg M."/>
        </authorList>
    </citation>
    <scope>NUCLEOTIDE SEQUENCE</scope>
</reference>
<keyword evidence="2" id="KW-1185">Reference proteome</keyword>
<organism evidence="1 2">
    <name type="scientific">Clonostachys rosea f. rosea IK726</name>
    <dbReference type="NCBI Taxonomy" id="1349383"/>
    <lineage>
        <taxon>Eukaryota</taxon>
        <taxon>Fungi</taxon>
        <taxon>Dikarya</taxon>
        <taxon>Ascomycota</taxon>
        <taxon>Pezizomycotina</taxon>
        <taxon>Sordariomycetes</taxon>
        <taxon>Hypocreomycetidae</taxon>
        <taxon>Hypocreales</taxon>
        <taxon>Bionectriaceae</taxon>
        <taxon>Clonostachys</taxon>
    </lineage>
</organism>
<reference evidence="1" key="2">
    <citation type="submission" date="2021-10" db="EMBL/GenBank/DDBJ databases">
        <authorList>
            <person name="Piombo E."/>
        </authorList>
    </citation>
    <scope>NUCLEOTIDE SEQUENCE</scope>
</reference>
<name>A0ACA9UDM8_BIOOC</name>
<evidence type="ECO:0000313" key="2">
    <source>
        <dbReference type="Proteomes" id="UP000836387"/>
    </source>
</evidence>
<accession>A0ACA9UDM8</accession>
<sequence length="613" mass="69088">MTKTKPIITLGNQDLLTKIDKLRETNVGAIIPLPQLIVVGDQSSGKSSVLESITGFSFPRDAGLCTRYATQITCVRQTLSKVSVSIIPRPDAEGPHKDRLTAFHRQLSQLNDGDLANMFDEANAAMGICMGTIGDSPALPAFSEDMLKIEISGPEQIHLTVIDVPGIFRVATPDDNTSSASDRLAAEEAFFMAPPWSSIATDCGTPVLTARLRELLMEISKRELPKVKSDIEKRMRERTTELDAMGEPRTDEITQRQYLVKIASRIQNITTGALNGYYAGEAVFKQNPDLKLITKMIQLNEDFANVFWKCGHHRHFRSIWEDEGESLLGQGAQASIFDMPNDVYDELNDIIDTVYECPRPLRGPMTELVQEMYNSSRGPELGTFNGTVLASVFDIASQKWEPLVMSYTSKAILLVHDYIFKVLQELCPDNTVKKQLWGHLIDELRDQYKRAMGHARFLLEIERSSWPATYNHYFNATLQKKRQTRLAESLKELAVSIPEQNNGMFIPLNQIGRHATDMDNNQQVCEDILDCLESYYKVARKRFVDTVCQHVVDHMLLRGPESPLKVLSADYVLKFSSEQLEMIAGEDAARKSQRQLLKRELESLKSAIKILRT</sequence>
<dbReference type="EMBL" id="CADEHS020000197">
    <property type="protein sequence ID" value="CAG9950824.1"/>
    <property type="molecule type" value="Genomic_DNA"/>
</dbReference>
<evidence type="ECO:0000313" key="1">
    <source>
        <dbReference type="EMBL" id="CAG9950824.1"/>
    </source>
</evidence>